<dbReference type="GO" id="GO:0043531">
    <property type="term" value="F:ADP binding"/>
    <property type="evidence" value="ECO:0007669"/>
    <property type="project" value="TreeGrafter"/>
</dbReference>
<sequence>LKELNSKIVILSHLGRPKGVINVDLSLERILSQLEKVLKSKIVFINDCIGTEVKEKINSLEQNSIILLENCRFYKEEEENNLEFAKKLSELADVYVNDAFGCIHRSHASIDAITKYLPSYAGNLLEEELSNLYKIVEEPDSPSITILGGSKISTKISVLKNLSKKMDTIVICGGMANNFLAYEGHDVKDSLVENNVDNLVKEIITCAKKNNCKLIIPIDVVSANKIEENVKIQTSSVDQINNGNMILDI</sequence>
<keyword evidence="6" id="KW-0067">ATP-binding</keyword>
<reference evidence="7" key="1">
    <citation type="submission" date="2018-05" db="EMBL/GenBank/DDBJ databases">
        <authorList>
            <person name="Lanie J.A."/>
            <person name="Ng W.-L."/>
            <person name="Kazmierczak K.M."/>
            <person name="Andrzejewski T.M."/>
            <person name="Davidsen T.M."/>
            <person name="Wayne K.J."/>
            <person name="Tettelin H."/>
            <person name="Glass J.I."/>
            <person name="Rusch D."/>
            <person name="Podicherti R."/>
            <person name="Tsui H.-C.T."/>
            <person name="Winkler M.E."/>
        </authorList>
    </citation>
    <scope>NUCLEOTIDE SEQUENCE</scope>
</reference>
<accession>A0A383ATZ3</accession>
<feature type="non-terminal residue" evidence="7">
    <location>
        <position position="249"/>
    </location>
</feature>
<dbReference type="GO" id="GO:0006094">
    <property type="term" value="P:gluconeogenesis"/>
    <property type="evidence" value="ECO:0007669"/>
    <property type="project" value="TreeGrafter"/>
</dbReference>
<keyword evidence="5" id="KW-0418">Kinase</keyword>
<dbReference type="InterPro" id="IPR001576">
    <property type="entry name" value="Phosphoglycerate_kinase"/>
</dbReference>
<dbReference type="Pfam" id="PF00162">
    <property type="entry name" value="PGK"/>
    <property type="match status" value="1"/>
</dbReference>
<evidence type="ECO:0000313" key="7">
    <source>
        <dbReference type="EMBL" id="SVE11081.1"/>
    </source>
</evidence>
<feature type="non-terminal residue" evidence="7">
    <location>
        <position position="1"/>
    </location>
</feature>
<dbReference type="PANTHER" id="PTHR11406:SF23">
    <property type="entry name" value="PHOSPHOGLYCERATE KINASE 1, CHLOROPLASTIC-RELATED"/>
    <property type="match status" value="1"/>
</dbReference>
<name>A0A383ATZ3_9ZZZZ</name>
<dbReference type="EC" id="2.7.2.3" evidence="2"/>
<dbReference type="AlphaFoldDB" id="A0A383ATZ3"/>
<evidence type="ECO:0000256" key="3">
    <source>
        <dbReference type="ARBA" id="ARBA00022679"/>
    </source>
</evidence>
<evidence type="ECO:0000256" key="1">
    <source>
        <dbReference type="ARBA" id="ARBA00000642"/>
    </source>
</evidence>
<dbReference type="SUPFAM" id="SSF53748">
    <property type="entry name" value="Phosphoglycerate kinase"/>
    <property type="match status" value="1"/>
</dbReference>
<comment type="catalytic activity">
    <reaction evidence="1">
        <text>(2R)-3-phosphoglycerate + ATP = (2R)-3-phospho-glyceroyl phosphate + ADP</text>
        <dbReference type="Rhea" id="RHEA:14801"/>
        <dbReference type="ChEBI" id="CHEBI:30616"/>
        <dbReference type="ChEBI" id="CHEBI:57604"/>
        <dbReference type="ChEBI" id="CHEBI:58272"/>
        <dbReference type="ChEBI" id="CHEBI:456216"/>
        <dbReference type="EC" id="2.7.2.3"/>
    </reaction>
</comment>
<evidence type="ECO:0000256" key="4">
    <source>
        <dbReference type="ARBA" id="ARBA00022741"/>
    </source>
</evidence>
<protein>
    <recommendedName>
        <fullName evidence="2">phosphoglycerate kinase</fullName>
        <ecNumber evidence="2">2.7.2.3</ecNumber>
    </recommendedName>
</protein>
<dbReference type="GO" id="GO:0005524">
    <property type="term" value="F:ATP binding"/>
    <property type="evidence" value="ECO:0007669"/>
    <property type="project" value="UniProtKB-KW"/>
</dbReference>
<dbReference type="Gene3D" id="3.40.50.1260">
    <property type="entry name" value="Phosphoglycerate kinase, N-terminal domain"/>
    <property type="match status" value="2"/>
</dbReference>
<dbReference type="GO" id="GO:0005829">
    <property type="term" value="C:cytosol"/>
    <property type="evidence" value="ECO:0007669"/>
    <property type="project" value="TreeGrafter"/>
</dbReference>
<evidence type="ECO:0000256" key="2">
    <source>
        <dbReference type="ARBA" id="ARBA00013061"/>
    </source>
</evidence>
<evidence type="ECO:0000256" key="5">
    <source>
        <dbReference type="ARBA" id="ARBA00022777"/>
    </source>
</evidence>
<dbReference type="EMBL" id="UINC01194809">
    <property type="protein sequence ID" value="SVE11081.1"/>
    <property type="molecule type" value="Genomic_DNA"/>
</dbReference>
<dbReference type="GO" id="GO:0006096">
    <property type="term" value="P:glycolytic process"/>
    <property type="evidence" value="ECO:0007669"/>
    <property type="project" value="InterPro"/>
</dbReference>
<dbReference type="PANTHER" id="PTHR11406">
    <property type="entry name" value="PHOSPHOGLYCERATE KINASE"/>
    <property type="match status" value="1"/>
</dbReference>
<keyword evidence="3" id="KW-0808">Transferase</keyword>
<dbReference type="GO" id="GO:0004618">
    <property type="term" value="F:phosphoglycerate kinase activity"/>
    <property type="evidence" value="ECO:0007669"/>
    <property type="project" value="UniProtKB-EC"/>
</dbReference>
<gene>
    <name evidence="7" type="ORF">METZ01_LOCUS463935</name>
</gene>
<evidence type="ECO:0000256" key="6">
    <source>
        <dbReference type="ARBA" id="ARBA00022840"/>
    </source>
</evidence>
<dbReference type="PRINTS" id="PR00477">
    <property type="entry name" value="PHGLYCKINASE"/>
</dbReference>
<dbReference type="InterPro" id="IPR015824">
    <property type="entry name" value="Phosphoglycerate_kinase_N"/>
</dbReference>
<organism evidence="7">
    <name type="scientific">marine metagenome</name>
    <dbReference type="NCBI Taxonomy" id="408172"/>
    <lineage>
        <taxon>unclassified sequences</taxon>
        <taxon>metagenomes</taxon>
        <taxon>ecological metagenomes</taxon>
    </lineage>
</organism>
<dbReference type="InterPro" id="IPR036043">
    <property type="entry name" value="Phosphoglycerate_kinase_sf"/>
</dbReference>
<proteinExistence type="predicted"/>
<keyword evidence="4" id="KW-0547">Nucleotide-binding</keyword>